<feature type="transmembrane region" description="Helical" evidence="2">
    <location>
        <begin position="22"/>
        <end position="44"/>
    </location>
</feature>
<dbReference type="EMBL" id="CP000850">
    <property type="protein sequence ID" value="ABV97602.1"/>
    <property type="molecule type" value="Genomic_DNA"/>
</dbReference>
<feature type="domain" description="Bacterial Ig-like" evidence="3">
    <location>
        <begin position="434"/>
        <end position="521"/>
    </location>
</feature>
<dbReference type="PROSITE" id="PS50012">
    <property type="entry name" value="RCC1_3"/>
    <property type="match status" value="7"/>
</dbReference>
<evidence type="ECO:0000259" key="4">
    <source>
        <dbReference type="Pfam" id="PF25390"/>
    </source>
</evidence>
<dbReference type="KEGG" id="saq:Sare_1715"/>
<gene>
    <name evidence="5" type="ordered locus">Sare_1715</name>
</gene>
<dbReference type="InterPro" id="IPR032109">
    <property type="entry name" value="Big_3_5"/>
</dbReference>
<proteinExistence type="predicted"/>
<dbReference type="Pfam" id="PF25390">
    <property type="entry name" value="WD40_RLD"/>
    <property type="match status" value="1"/>
</dbReference>
<evidence type="ECO:0000259" key="3">
    <source>
        <dbReference type="Pfam" id="PF16640"/>
    </source>
</evidence>
<dbReference type="InterPro" id="IPR051709">
    <property type="entry name" value="Ub-ligase/GTPase-reg"/>
</dbReference>
<keyword evidence="1" id="KW-0677">Repeat</keyword>
<protein>
    <submittedName>
        <fullName evidence="5">Regulator of chromosome condensation, RCC1</fullName>
    </submittedName>
</protein>
<dbReference type="InterPro" id="IPR058923">
    <property type="entry name" value="RCC1-like_dom"/>
</dbReference>
<evidence type="ECO:0000256" key="1">
    <source>
        <dbReference type="ARBA" id="ARBA00022737"/>
    </source>
</evidence>
<dbReference type="OrthoDB" id="9796385at2"/>
<accession>A8LWT2</accession>
<organism evidence="5">
    <name type="scientific">Salinispora arenicola (strain CNS-205)</name>
    <dbReference type="NCBI Taxonomy" id="391037"/>
    <lineage>
        <taxon>Bacteria</taxon>
        <taxon>Bacillati</taxon>
        <taxon>Actinomycetota</taxon>
        <taxon>Actinomycetes</taxon>
        <taxon>Micromonosporales</taxon>
        <taxon>Micromonosporaceae</taxon>
        <taxon>Salinispora</taxon>
    </lineage>
</organism>
<dbReference type="InterPro" id="IPR000408">
    <property type="entry name" value="Reg_chr_condens"/>
</dbReference>
<dbReference type="PATRIC" id="fig|391037.6.peg.1742"/>
<dbReference type="PROSITE" id="PS00626">
    <property type="entry name" value="RCC1_2"/>
    <property type="match status" value="3"/>
</dbReference>
<dbReference type="Gene3D" id="2.130.10.30">
    <property type="entry name" value="Regulator of chromosome condensation 1/beta-lactamase-inhibitor protein II"/>
    <property type="match status" value="2"/>
</dbReference>
<reference evidence="5" key="1">
    <citation type="submission" date="2007-10" db="EMBL/GenBank/DDBJ databases">
        <title>Complete sequence of Salinispora arenicola CNS-205.</title>
        <authorList>
            <consortium name="US DOE Joint Genome Institute"/>
            <person name="Copeland A."/>
            <person name="Lucas S."/>
            <person name="Lapidus A."/>
            <person name="Barry K."/>
            <person name="Glavina del Rio T."/>
            <person name="Dalin E."/>
            <person name="Tice H."/>
            <person name="Pitluck S."/>
            <person name="Foster B."/>
            <person name="Schmutz J."/>
            <person name="Larimer F."/>
            <person name="Land M."/>
            <person name="Hauser L."/>
            <person name="Kyrpides N."/>
            <person name="Ivanova N."/>
            <person name="Jensen P.R."/>
            <person name="Moore B.S."/>
            <person name="Penn K."/>
            <person name="Jenkins C."/>
            <person name="Udwary D."/>
            <person name="Xiang L."/>
            <person name="Gontang E."/>
            <person name="Richardson P."/>
        </authorList>
    </citation>
    <scope>NUCLEOTIDE SEQUENCE [LARGE SCALE GENOMIC DNA]</scope>
    <source>
        <strain evidence="5">CNS-205</strain>
    </source>
</reference>
<keyword evidence="2" id="KW-0472">Membrane</keyword>
<dbReference type="Pfam" id="PF16640">
    <property type="entry name" value="Big_3_5"/>
    <property type="match status" value="1"/>
</dbReference>
<dbReference type="AlphaFoldDB" id="A8LWT2"/>
<dbReference type="PRINTS" id="PR00633">
    <property type="entry name" value="RCCNDNSATION"/>
</dbReference>
<keyword evidence="2" id="KW-1133">Transmembrane helix</keyword>
<name>A8LWT2_SALAI</name>
<dbReference type="HOGENOM" id="CLU_491657_0_0_11"/>
<dbReference type="Pfam" id="PF00415">
    <property type="entry name" value="RCC1"/>
    <property type="match status" value="2"/>
</dbReference>
<feature type="domain" description="RCC1-like" evidence="4">
    <location>
        <begin position="46"/>
        <end position="311"/>
    </location>
</feature>
<dbReference type="PANTHER" id="PTHR45622">
    <property type="entry name" value="UBIQUITIN-PROTEIN LIGASE E3A-RELATED"/>
    <property type="match status" value="1"/>
</dbReference>
<keyword evidence="2" id="KW-0812">Transmembrane</keyword>
<evidence type="ECO:0000313" key="5">
    <source>
        <dbReference type="EMBL" id="ABV97602.1"/>
    </source>
</evidence>
<dbReference type="PANTHER" id="PTHR45622:SF70">
    <property type="entry name" value="SECRETION-REGULATING GUANINE NUCLEOTIDE EXCHANGE FACTOR"/>
    <property type="match status" value="1"/>
</dbReference>
<sequence>MASFWTGTVADASRSSVRSASLWGLFAVPLMVAVVLGITSVGAARVLAQSVPSAAAGTPGTGLAWGFNALGQLGDGTTTNRNTPVTVDLPADTTITAIAAGVNGHSLAVTSASTMLAWGFNTWGQLGDGTTTNRNTPVAVDLPTGTTITAIAAGKSHSLAVTSAGTMLAWGLNSAGQLGDGTTTNRNTPVAVDLPTGTTITAIAAGNGHSLALTSAGTMLAWGENTWGQLGDGTTTNRNTPVTVDLPTGTTITALAGGGGHSLAVTSTGTMLAWGFNFWGQLGDGTTTNRNTPVAVDLPTGTTITAIAGGGGGHSLAATSTGTMLAWGLNSFGQLGDGTTSNRSTPVTVDLPAGTTITAIAAGGGSGHSLAATSTGTMLAWGANTLGQLGDGTTSNRSTPVTVDLPAGTTITAVTAGGFHSLAIVPSTSTTTLQASPPNPTPDQPVTLTATVTCTASTPTGTVTYLDDTTTLGTEPLTGNPTATATLTVTRLTPGTHHIHARYNGDNNCPTSTSNPTTVTIPKPTIPVTGTSLPTILTTGILLTLTGTALTLATHRRQPAHGA</sequence>
<dbReference type="InterPro" id="IPR009091">
    <property type="entry name" value="RCC1/BLIP-II"/>
</dbReference>
<evidence type="ECO:0000256" key="2">
    <source>
        <dbReference type="SAM" id="Phobius"/>
    </source>
</evidence>
<dbReference type="eggNOG" id="COG5184">
    <property type="taxonomic scope" value="Bacteria"/>
</dbReference>
<dbReference type="SUPFAM" id="SSF50985">
    <property type="entry name" value="RCC1/BLIP-II"/>
    <property type="match status" value="2"/>
</dbReference>